<dbReference type="PROSITE" id="PS50902">
    <property type="entry name" value="FLAVODOXIN_LIKE"/>
    <property type="match status" value="1"/>
</dbReference>
<dbReference type="Pfam" id="PF00258">
    <property type="entry name" value="Flavodoxin_1"/>
    <property type="match status" value="1"/>
</dbReference>
<dbReference type="InterPro" id="IPR017927">
    <property type="entry name" value="FAD-bd_FR_type"/>
</dbReference>
<evidence type="ECO:0000259" key="5">
    <source>
        <dbReference type="PROSITE" id="PS50902"/>
    </source>
</evidence>
<dbReference type="SUPFAM" id="SSF52343">
    <property type="entry name" value="Ferredoxin reductase-like, C-terminal NADP-linked domain"/>
    <property type="match status" value="1"/>
</dbReference>
<evidence type="ECO:0000313" key="8">
    <source>
        <dbReference type="Proteomes" id="UP000635983"/>
    </source>
</evidence>
<evidence type="ECO:0000256" key="4">
    <source>
        <dbReference type="SAM" id="Phobius"/>
    </source>
</evidence>
<dbReference type="Proteomes" id="UP000635983">
    <property type="component" value="Unassembled WGS sequence"/>
</dbReference>
<organism evidence="7 8">
    <name type="scientific">Pseudomonas matsuisoli</name>
    <dbReference type="NCBI Taxonomy" id="1515666"/>
    <lineage>
        <taxon>Bacteria</taxon>
        <taxon>Pseudomonadati</taxon>
        <taxon>Pseudomonadota</taxon>
        <taxon>Gammaproteobacteria</taxon>
        <taxon>Pseudomonadales</taxon>
        <taxon>Pseudomonadaceae</taxon>
        <taxon>Pseudomonas</taxon>
    </lineage>
</organism>
<dbReference type="SUPFAM" id="SSF63380">
    <property type="entry name" value="Riboflavin synthase domain-like"/>
    <property type="match status" value="1"/>
</dbReference>
<evidence type="ECO:0000256" key="2">
    <source>
        <dbReference type="ARBA" id="ARBA00022643"/>
    </source>
</evidence>
<dbReference type="InterPro" id="IPR008254">
    <property type="entry name" value="Flavodoxin/NO_synth"/>
</dbReference>
<feature type="domain" description="Flavodoxin-like" evidence="5">
    <location>
        <begin position="376"/>
        <end position="513"/>
    </location>
</feature>
<keyword evidence="4" id="KW-0812">Transmembrane</keyword>
<dbReference type="PRINTS" id="PR00371">
    <property type="entry name" value="FPNCR"/>
</dbReference>
<sequence length="830" mass="92331">MFKKVMFQLHWLFGITAGLVLSLMGITGALYTFQEEILELINPQVLQVEAKPEGVLPAPVLVGRLEHDFGKTVSSLIVNHEGGASRVFFQPPPGERRGPMRYFDPYTGQLLGEPAGEGFFSFVLQLHRFLAMGQTGRQITGACTLMLIFFCLSGLYLRWPRRALSWRTWLTFDWSKKGRAFNWDLHAIAGTWCLVFYLLAGLTGLFWSYDWYRQGATRLLSGEAAEQRLPRGAGMTEAPDYAMVWRRLQEIAGPELAAWSIRPSPAGQPLTISYRLKDAAHARAFDRVDLDAKTGEMVRHERYADKAFGEQMLASVYALHTGEYFGVIGRVLMMLASLSMPIFFVTGWLLYLDRRRKKKGIRENRELAGKEAKEGWLIGFASQSGLAEQLAWMTAGQLQAAGFPVQVRPLAQLDEHALRKADKALFVISTFGDGEAPDSARSFERRLLGQALGLDKLQFSVLGLGDRQYEQFCEFARKVNRWLTREGASHLFEPVEVDNGDARAIADWQAQLSQLTGTAAVPRFEQAYSLWTLRERVHLNPESQGGPTYLIRLEGPEIWNAGDVLQIQPRHGDEHVRGWLSAYGLDADAAVVVDGQEQPLFQALASRELPQSFEHLVGLHAQALLDALAPLGTRDYSIASIMADGALELIVRQERFPDGGLGLGSGWLTVHLQPDAALVARVRSNSSFHVPEGDRPIILIGNGTGLAGLRSLLKARIAAGHSRNWLLFGERNAAHDFYCEDEVRGWLSDGGLARLDLAFSRDQAERVYVQDRLRDAADELRAWVAEGASIYVCGSLNGMAGGVDSVLRAVLGDAIVDDLVEQGRYRRDVY</sequence>
<dbReference type="FunFam" id="3.40.50.360:FF:000070">
    <property type="entry name" value="Bifunctional sulfite reductase [NADPH] flavoprotein alpha-component/iron-uptake factor"/>
    <property type="match status" value="1"/>
</dbReference>
<feature type="transmembrane region" description="Helical" evidence="4">
    <location>
        <begin position="139"/>
        <end position="157"/>
    </location>
</feature>
<proteinExistence type="predicted"/>
<dbReference type="EMBL" id="BMPO01000010">
    <property type="protein sequence ID" value="GGK08350.1"/>
    <property type="molecule type" value="Genomic_DNA"/>
</dbReference>
<dbReference type="GO" id="GO:0010181">
    <property type="term" value="F:FMN binding"/>
    <property type="evidence" value="ECO:0007669"/>
    <property type="project" value="InterPro"/>
</dbReference>
<evidence type="ECO:0000256" key="3">
    <source>
        <dbReference type="ARBA" id="ARBA00022982"/>
    </source>
</evidence>
<evidence type="ECO:0000256" key="1">
    <source>
        <dbReference type="ARBA" id="ARBA00022630"/>
    </source>
</evidence>
<dbReference type="RefSeq" id="WP_188985587.1">
    <property type="nucleotide sequence ID" value="NZ_BMPO01000010.1"/>
</dbReference>
<dbReference type="PROSITE" id="PS51384">
    <property type="entry name" value="FAD_FR"/>
    <property type="match status" value="1"/>
</dbReference>
<feature type="transmembrane region" description="Helical" evidence="4">
    <location>
        <begin position="12"/>
        <end position="33"/>
    </location>
</feature>
<dbReference type="InterPro" id="IPR017938">
    <property type="entry name" value="Riboflavin_synthase-like_b-brl"/>
</dbReference>
<accession>A0A917V0S4</accession>
<dbReference type="Gene3D" id="3.40.50.360">
    <property type="match status" value="1"/>
</dbReference>
<dbReference type="Gene3D" id="3.40.50.80">
    <property type="entry name" value="Nucleotide-binding domain of ferredoxin-NADP reductase (FNR) module"/>
    <property type="match status" value="1"/>
</dbReference>
<comment type="caution">
    <text evidence="7">The sequence shown here is derived from an EMBL/GenBank/DDBJ whole genome shotgun (WGS) entry which is preliminary data.</text>
</comment>
<dbReference type="InterPro" id="IPR029039">
    <property type="entry name" value="Flavoprotein-like_sf"/>
</dbReference>
<dbReference type="AlphaFoldDB" id="A0A917V0S4"/>
<dbReference type="PANTHER" id="PTHR34219">
    <property type="entry name" value="IRON-REGULATED INNER MEMBRANE PROTEIN-RELATED"/>
    <property type="match status" value="1"/>
</dbReference>
<keyword evidence="4" id="KW-0472">Membrane</keyword>
<feature type="transmembrane region" description="Helical" evidence="4">
    <location>
        <begin position="185"/>
        <end position="209"/>
    </location>
</feature>
<dbReference type="Pfam" id="PF00175">
    <property type="entry name" value="NAD_binding_1"/>
    <property type="match status" value="1"/>
</dbReference>
<dbReference type="InterPro" id="IPR001433">
    <property type="entry name" value="OxRdtase_FAD/NAD-bd"/>
</dbReference>
<dbReference type="SUPFAM" id="SSF52218">
    <property type="entry name" value="Flavoproteins"/>
    <property type="match status" value="1"/>
</dbReference>
<gene>
    <name evidence="7" type="ORF">GCM10009304_38040</name>
</gene>
<feature type="domain" description="FAD-binding FR-type" evidence="6">
    <location>
        <begin position="526"/>
        <end position="691"/>
    </location>
</feature>
<evidence type="ECO:0000313" key="7">
    <source>
        <dbReference type="EMBL" id="GGK08350.1"/>
    </source>
</evidence>
<dbReference type="InterPro" id="IPR001094">
    <property type="entry name" value="Flavdoxin-like"/>
</dbReference>
<keyword evidence="1" id="KW-0285">Flavoprotein</keyword>
<dbReference type="CDD" id="cd06200">
    <property type="entry name" value="SiR_like1"/>
    <property type="match status" value="1"/>
</dbReference>
<dbReference type="PRINTS" id="PR00369">
    <property type="entry name" value="FLAVODOXIN"/>
</dbReference>
<protein>
    <submittedName>
        <fullName evidence="7">Oxidoreductase</fullName>
    </submittedName>
</protein>
<dbReference type="Pfam" id="PF03929">
    <property type="entry name" value="PepSY_TM"/>
    <property type="match status" value="1"/>
</dbReference>
<dbReference type="InterPro" id="IPR001709">
    <property type="entry name" value="Flavoprot_Pyr_Nucl_cyt_Rdtase"/>
</dbReference>
<dbReference type="PANTHER" id="PTHR34219:SF3">
    <property type="entry name" value="BLL7967 PROTEIN"/>
    <property type="match status" value="1"/>
</dbReference>
<keyword evidence="3" id="KW-0813">Transport</keyword>
<reference evidence="7" key="2">
    <citation type="submission" date="2020-09" db="EMBL/GenBank/DDBJ databases">
        <authorList>
            <person name="Sun Q."/>
            <person name="Ohkuma M."/>
        </authorList>
    </citation>
    <scope>NUCLEOTIDE SEQUENCE</scope>
    <source>
        <strain evidence="7">JCM 30078</strain>
    </source>
</reference>
<evidence type="ECO:0000259" key="6">
    <source>
        <dbReference type="PROSITE" id="PS51384"/>
    </source>
</evidence>
<dbReference type="GO" id="GO:0016655">
    <property type="term" value="F:oxidoreductase activity, acting on NAD(P)H, quinone or similar compound as acceptor"/>
    <property type="evidence" value="ECO:0007669"/>
    <property type="project" value="UniProtKB-ARBA"/>
</dbReference>
<keyword evidence="2" id="KW-0288">FMN</keyword>
<reference evidence="7" key="1">
    <citation type="journal article" date="2014" name="Int. J. Syst. Evol. Microbiol.">
        <title>Complete genome sequence of Corynebacterium casei LMG S-19264T (=DSM 44701T), isolated from a smear-ripened cheese.</title>
        <authorList>
            <consortium name="US DOE Joint Genome Institute (JGI-PGF)"/>
            <person name="Walter F."/>
            <person name="Albersmeier A."/>
            <person name="Kalinowski J."/>
            <person name="Ruckert C."/>
        </authorList>
    </citation>
    <scope>NUCLEOTIDE SEQUENCE</scope>
    <source>
        <strain evidence="7">JCM 30078</strain>
    </source>
</reference>
<feature type="transmembrane region" description="Helical" evidence="4">
    <location>
        <begin position="331"/>
        <end position="352"/>
    </location>
</feature>
<dbReference type="InterPro" id="IPR005625">
    <property type="entry name" value="PepSY-ass_TM"/>
</dbReference>
<keyword evidence="4" id="KW-1133">Transmembrane helix</keyword>
<keyword evidence="3" id="KW-0249">Electron transport</keyword>
<name>A0A917V0S4_9PSED</name>
<dbReference type="InterPro" id="IPR039261">
    <property type="entry name" value="FNR_nucleotide-bd"/>
</dbReference>
<keyword evidence="8" id="KW-1185">Reference proteome</keyword>